<name>X0ZZ68_9ZZZZ</name>
<feature type="domain" description="Transposase DDE" evidence="1">
    <location>
        <begin position="2"/>
        <end position="178"/>
    </location>
</feature>
<dbReference type="AlphaFoldDB" id="X0ZZ68"/>
<reference evidence="2" key="1">
    <citation type="journal article" date="2014" name="Front. Microbiol.">
        <title>High frequency of phylogenetically diverse reductive dehalogenase-homologous genes in deep subseafloor sedimentary metagenomes.</title>
        <authorList>
            <person name="Kawai M."/>
            <person name="Futagami T."/>
            <person name="Toyoda A."/>
            <person name="Takaki Y."/>
            <person name="Nishi S."/>
            <person name="Hori S."/>
            <person name="Arai W."/>
            <person name="Tsubouchi T."/>
            <person name="Morono Y."/>
            <person name="Uchiyama I."/>
            <person name="Ito T."/>
            <person name="Fujiyama A."/>
            <person name="Inagaki F."/>
            <person name="Takami H."/>
        </authorList>
    </citation>
    <scope>NUCLEOTIDE SEQUENCE</scope>
    <source>
        <strain evidence="2">Expedition CK06-06</strain>
    </source>
</reference>
<dbReference type="EMBL" id="BART01018446">
    <property type="protein sequence ID" value="GAG75150.1"/>
    <property type="molecule type" value="Genomic_DNA"/>
</dbReference>
<accession>X0ZZ68</accession>
<evidence type="ECO:0000313" key="2">
    <source>
        <dbReference type="EMBL" id="GAG75150.1"/>
    </source>
</evidence>
<comment type="caution">
    <text evidence="2">The sequence shown here is derived from an EMBL/GenBank/DDBJ whole genome shotgun (WGS) entry which is preliminary data.</text>
</comment>
<proteinExistence type="predicted"/>
<dbReference type="Pfam" id="PF13701">
    <property type="entry name" value="DDE_Tnp_1_4"/>
    <property type="match status" value="1"/>
</dbReference>
<organism evidence="2">
    <name type="scientific">marine sediment metagenome</name>
    <dbReference type="NCBI Taxonomy" id="412755"/>
    <lineage>
        <taxon>unclassified sequences</taxon>
        <taxon>metagenomes</taxon>
        <taxon>ecological metagenomes</taxon>
    </lineage>
</organism>
<gene>
    <name evidence="2" type="ORF">S01H4_34821</name>
</gene>
<sequence>MVGLSANEVLKKAVEPIVRELRQCHARYKRPVKRYHSFSYQAGSWSAARRVVAKVELCEKGLNIRFISTEIMPAQTSVLYNRIYCARGNVEGYIKDHKTYLHSDRSSCHRFEANQFRLFLHSLAYVLLHALKTQVLKGTEFASATMETLRLKLLKVGARVIELKTKIKLHLSTAYPYQ</sequence>
<protein>
    <recommendedName>
        <fullName evidence="1">Transposase DDE domain-containing protein</fullName>
    </recommendedName>
</protein>
<feature type="non-terminal residue" evidence="2">
    <location>
        <position position="178"/>
    </location>
</feature>
<evidence type="ECO:0000259" key="1">
    <source>
        <dbReference type="Pfam" id="PF13701"/>
    </source>
</evidence>
<dbReference type="InterPro" id="IPR025668">
    <property type="entry name" value="Tnp_DDE_dom"/>
</dbReference>